<dbReference type="Pfam" id="PF00561">
    <property type="entry name" value="Abhydrolase_1"/>
    <property type="match status" value="1"/>
</dbReference>
<dbReference type="PANTHER" id="PTHR43194:SF5">
    <property type="entry name" value="PIMELOYL-[ACYL-CARRIER PROTEIN] METHYL ESTER ESTERASE"/>
    <property type="match status" value="1"/>
</dbReference>
<keyword evidence="1" id="KW-0472">Membrane</keyword>
<dbReference type="eggNOG" id="COG2267">
    <property type="taxonomic scope" value="Bacteria"/>
</dbReference>
<dbReference type="PATRIC" id="fig|1179773.3.peg.3367"/>
<gene>
    <name evidence="3" type="ordered locus">BN6_33660</name>
</gene>
<keyword evidence="1" id="KW-0812">Transmembrane</keyword>
<dbReference type="Proteomes" id="UP000006281">
    <property type="component" value="Chromosome"/>
</dbReference>
<feature type="transmembrane region" description="Helical" evidence="1">
    <location>
        <begin position="119"/>
        <end position="142"/>
    </location>
</feature>
<dbReference type="InterPro" id="IPR029058">
    <property type="entry name" value="AB_hydrolase_fold"/>
</dbReference>
<dbReference type="InterPro" id="IPR000073">
    <property type="entry name" value="AB_hydrolase_1"/>
</dbReference>
<organism evidence="3 4">
    <name type="scientific">Saccharothrix espanaensis (strain ATCC 51144 / DSM 44229 / JCM 9112 / NBRC 15066 / NRRL 15764)</name>
    <dbReference type="NCBI Taxonomy" id="1179773"/>
    <lineage>
        <taxon>Bacteria</taxon>
        <taxon>Bacillati</taxon>
        <taxon>Actinomycetota</taxon>
        <taxon>Actinomycetes</taxon>
        <taxon>Pseudonocardiales</taxon>
        <taxon>Pseudonocardiaceae</taxon>
        <taxon>Saccharothrix</taxon>
    </lineage>
</organism>
<dbReference type="OrthoDB" id="4481859at2"/>
<sequence>MRTDTVDERRVLVRGLSTSYLEAGVGPVLLLVHGNLTTFRSWRRIVAQFQSTHRVLAVSLPGYGGTSPQPDVELDSMVSFLADFLDVLSIDEAIVLGHSSGGLIAATFALRNPGRVTRLVLADSAGLGRAVTPFAVAAALAPTWVENVVISALLLPGGNIALALLGALQLRRPWRVSLRESVEQSLALQARTVLFTSYRTVRMAIGPAGQRPRYNIVDRLGELRMPTLVIWGVTDDVFPVWQAVRAVRKLPRGRLALLIGGGHIGFLDSHVEFIDFLSPFIRDELDVPPNEGDDDRVTERGW</sequence>
<keyword evidence="4" id="KW-1185">Reference proteome</keyword>
<dbReference type="HOGENOM" id="CLU_020336_13_2_11"/>
<dbReference type="KEGG" id="sesp:BN6_33660"/>
<keyword evidence="1" id="KW-1133">Transmembrane helix</keyword>
<dbReference type="EMBL" id="HE804045">
    <property type="protein sequence ID" value="CCH30668.1"/>
    <property type="molecule type" value="Genomic_DNA"/>
</dbReference>
<reference evidence="3 4" key="1">
    <citation type="journal article" date="2012" name="BMC Genomics">
        <title>Complete genome sequence of Saccharothrix espanaensis DSM 44229T and comparison to the other completely sequenced Pseudonocardiaceae.</title>
        <authorList>
            <person name="Strobel T."/>
            <person name="Al-Dilaimi A."/>
            <person name="Blom J."/>
            <person name="Gessner A."/>
            <person name="Kalinowski J."/>
            <person name="Luzhetska M."/>
            <person name="Puhler A."/>
            <person name="Szczepanowski R."/>
            <person name="Bechthold A."/>
            <person name="Ruckert C."/>
        </authorList>
    </citation>
    <scope>NUCLEOTIDE SEQUENCE [LARGE SCALE GENOMIC DNA]</scope>
    <source>
        <strain evidence="4">ATCC 51144 / DSM 44229 / JCM 9112 / NBRC 15066 / NRRL 15764</strain>
    </source>
</reference>
<protein>
    <submittedName>
        <fullName evidence="3">Alpha/beta hydrolase fold containing protein</fullName>
    </submittedName>
</protein>
<keyword evidence="3" id="KW-0378">Hydrolase</keyword>
<dbReference type="GO" id="GO:0016787">
    <property type="term" value="F:hydrolase activity"/>
    <property type="evidence" value="ECO:0007669"/>
    <property type="project" value="UniProtKB-KW"/>
</dbReference>
<dbReference type="PANTHER" id="PTHR43194">
    <property type="entry name" value="HYDROLASE ALPHA/BETA FOLD FAMILY"/>
    <property type="match status" value="1"/>
</dbReference>
<dbReference type="InterPro" id="IPR050228">
    <property type="entry name" value="Carboxylesterase_BioH"/>
</dbReference>
<evidence type="ECO:0000259" key="2">
    <source>
        <dbReference type="Pfam" id="PF00561"/>
    </source>
</evidence>
<name>K0K2A4_SACES</name>
<dbReference type="SUPFAM" id="SSF53474">
    <property type="entry name" value="alpha/beta-Hydrolases"/>
    <property type="match status" value="1"/>
</dbReference>
<dbReference type="RefSeq" id="WP_015100780.1">
    <property type="nucleotide sequence ID" value="NC_019673.1"/>
</dbReference>
<dbReference type="PRINTS" id="PR00111">
    <property type="entry name" value="ABHYDROLASE"/>
</dbReference>
<evidence type="ECO:0000313" key="4">
    <source>
        <dbReference type="Proteomes" id="UP000006281"/>
    </source>
</evidence>
<proteinExistence type="predicted"/>
<dbReference type="STRING" id="1179773.BN6_33660"/>
<evidence type="ECO:0000256" key="1">
    <source>
        <dbReference type="SAM" id="Phobius"/>
    </source>
</evidence>
<dbReference type="AlphaFoldDB" id="K0K2A4"/>
<dbReference type="Gene3D" id="3.40.50.1820">
    <property type="entry name" value="alpha/beta hydrolase"/>
    <property type="match status" value="1"/>
</dbReference>
<accession>K0K2A4</accession>
<evidence type="ECO:0000313" key="3">
    <source>
        <dbReference type="EMBL" id="CCH30668.1"/>
    </source>
</evidence>
<feature type="transmembrane region" description="Helical" evidence="1">
    <location>
        <begin position="148"/>
        <end position="170"/>
    </location>
</feature>
<feature type="domain" description="AB hydrolase-1" evidence="2">
    <location>
        <begin position="27"/>
        <end position="268"/>
    </location>
</feature>